<feature type="transmembrane region" description="Helical" evidence="2">
    <location>
        <begin position="125"/>
        <end position="146"/>
    </location>
</feature>
<keyword evidence="2" id="KW-0472">Membrane</keyword>
<feature type="transmembrane region" description="Helical" evidence="2">
    <location>
        <begin position="152"/>
        <end position="176"/>
    </location>
</feature>
<proteinExistence type="predicted"/>
<feature type="transmembrane region" description="Helical" evidence="2">
    <location>
        <begin position="70"/>
        <end position="88"/>
    </location>
</feature>
<dbReference type="Proteomes" id="UP001216907">
    <property type="component" value="Unassembled WGS sequence"/>
</dbReference>
<keyword evidence="2" id="KW-1133">Transmembrane helix</keyword>
<dbReference type="RefSeq" id="WP_277863671.1">
    <property type="nucleotide sequence ID" value="NZ_JARRAG010000002.1"/>
</dbReference>
<reference evidence="3 4" key="1">
    <citation type="submission" date="2023-03" db="EMBL/GenBank/DDBJ databases">
        <title>Paludisphaera mucosa sp. nov. a novel planctomycete from northern fen.</title>
        <authorList>
            <person name="Ivanova A."/>
        </authorList>
    </citation>
    <scope>NUCLEOTIDE SEQUENCE [LARGE SCALE GENOMIC DNA]</scope>
    <source>
        <strain evidence="3 4">Pla2</strain>
    </source>
</reference>
<evidence type="ECO:0000256" key="1">
    <source>
        <dbReference type="SAM" id="MobiDB-lite"/>
    </source>
</evidence>
<protein>
    <submittedName>
        <fullName evidence="3">Uncharacterized protein</fullName>
    </submittedName>
</protein>
<accession>A0ABT6FIS1</accession>
<evidence type="ECO:0000256" key="2">
    <source>
        <dbReference type="SAM" id="Phobius"/>
    </source>
</evidence>
<keyword evidence="4" id="KW-1185">Reference proteome</keyword>
<organism evidence="3 4">
    <name type="scientific">Paludisphaera mucosa</name>
    <dbReference type="NCBI Taxonomy" id="3030827"/>
    <lineage>
        <taxon>Bacteria</taxon>
        <taxon>Pseudomonadati</taxon>
        <taxon>Planctomycetota</taxon>
        <taxon>Planctomycetia</taxon>
        <taxon>Isosphaerales</taxon>
        <taxon>Isosphaeraceae</taxon>
        <taxon>Paludisphaera</taxon>
    </lineage>
</organism>
<evidence type="ECO:0000313" key="3">
    <source>
        <dbReference type="EMBL" id="MDG3007391.1"/>
    </source>
</evidence>
<name>A0ABT6FIS1_9BACT</name>
<feature type="region of interest" description="Disordered" evidence="1">
    <location>
        <begin position="1"/>
        <end position="25"/>
    </location>
</feature>
<comment type="caution">
    <text evidence="3">The sequence shown here is derived from an EMBL/GenBank/DDBJ whole genome shotgun (WGS) entry which is preliminary data.</text>
</comment>
<dbReference type="EMBL" id="JARRAG010000002">
    <property type="protein sequence ID" value="MDG3007391.1"/>
    <property type="molecule type" value="Genomic_DNA"/>
</dbReference>
<evidence type="ECO:0000313" key="4">
    <source>
        <dbReference type="Proteomes" id="UP001216907"/>
    </source>
</evidence>
<feature type="compositionally biased region" description="Polar residues" evidence="1">
    <location>
        <begin position="9"/>
        <end position="19"/>
    </location>
</feature>
<keyword evidence="2" id="KW-0812">Transmembrane</keyword>
<gene>
    <name evidence="3" type="ORF">PZE19_26820</name>
</gene>
<sequence>MDPDDFQQAWRTQSPQAGPTSEAARRLEDVRREERSFATMIFWRDLREVGVSLLMIPLWVYLGSRNGSPWTWYLMIPALVWVAGYMLANRLRHKARRPGAGEPLRRFVECSLAEVEHQIQLLRSVLWWCLLPFALAALAYFAQITWRERSGGWLTALVAATATAFVIAVLSGVYWLNLHAVRTDLEPRRRELETLLRGLEDETSDVSR</sequence>